<proteinExistence type="predicted"/>
<feature type="domain" description="ABM" evidence="1">
    <location>
        <begin position="5"/>
        <end position="93"/>
    </location>
</feature>
<protein>
    <submittedName>
        <fullName evidence="2">Antibiotic biosynthesis monooxygenase</fullName>
    </submittedName>
</protein>
<evidence type="ECO:0000259" key="1">
    <source>
        <dbReference type="PROSITE" id="PS51725"/>
    </source>
</evidence>
<dbReference type="GO" id="GO:0004497">
    <property type="term" value="F:monooxygenase activity"/>
    <property type="evidence" value="ECO:0007669"/>
    <property type="project" value="UniProtKB-KW"/>
</dbReference>
<evidence type="ECO:0000313" key="3">
    <source>
        <dbReference type="Proteomes" id="UP000386575"/>
    </source>
</evidence>
<dbReference type="AlphaFoldDB" id="A0A6A1TL16"/>
<name>A0A6A1TL16_NEOGA</name>
<dbReference type="InterPro" id="IPR007138">
    <property type="entry name" value="ABM_dom"/>
</dbReference>
<keyword evidence="2" id="KW-0560">Oxidoreductase</keyword>
<comment type="caution">
    <text evidence="2">The sequence shown here is derived from an EMBL/GenBank/DDBJ whole genome shotgun (WGS) entry which is preliminary data.</text>
</comment>
<organism evidence="2 3">
    <name type="scientific">Neorhizobium galegae</name>
    <name type="common">Rhizobium galegae</name>
    <dbReference type="NCBI Taxonomy" id="399"/>
    <lineage>
        <taxon>Bacteria</taxon>
        <taxon>Pseudomonadati</taxon>
        <taxon>Pseudomonadota</taxon>
        <taxon>Alphaproteobacteria</taxon>
        <taxon>Hyphomicrobiales</taxon>
        <taxon>Rhizobiaceae</taxon>
        <taxon>Rhizobium/Agrobacterium group</taxon>
        <taxon>Neorhizobium</taxon>
    </lineage>
</organism>
<dbReference type="PROSITE" id="PS51725">
    <property type="entry name" value="ABM"/>
    <property type="match status" value="1"/>
</dbReference>
<evidence type="ECO:0000313" key="2">
    <source>
        <dbReference type="EMBL" id="KAB1082145.1"/>
    </source>
</evidence>
<keyword evidence="2" id="KW-0503">Monooxygenase</keyword>
<reference evidence="2 3" key="1">
    <citation type="submission" date="2019-09" db="EMBL/GenBank/DDBJ databases">
        <title>Genome sequencing of Ng87 strain.</title>
        <authorList>
            <person name="Karasev E.S."/>
            <person name="Andronov E."/>
        </authorList>
    </citation>
    <scope>NUCLEOTIDE SEQUENCE [LARGE SCALE GENOMIC DNA]</scope>
    <source>
        <strain evidence="2 3">Ng87</strain>
    </source>
</reference>
<dbReference type="Gene3D" id="3.30.70.100">
    <property type="match status" value="1"/>
</dbReference>
<dbReference type="RefSeq" id="WP_151047674.1">
    <property type="nucleotide sequence ID" value="NZ_VZUL01000006.1"/>
</dbReference>
<dbReference type="EMBL" id="VZUL01000006">
    <property type="protein sequence ID" value="KAB1082145.1"/>
    <property type="molecule type" value="Genomic_DNA"/>
</dbReference>
<dbReference type="PANTHER" id="PTHR33336:SF3">
    <property type="entry name" value="ABM DOMAIN-CONTAINING PROTEIN"/>
    <property type="match status" value="1"/>
</dbReference>
<dbReference type="InterPro" id="IPR050744">
    <property type="entry name" value="AI-2_Isomerase_LsrG"/>
</dbReference>
<dbReference type="Pfam" id="PF03992">
    <property type="entry name" value="ABM"/>
    <property type="match status" value="1"/>
</dbReference>
<gene>
    <name evidence="2" type="ORF">F4V91_32990</name>
</gene>
<dbReference type="SUPFAM" id="SSF54909">
    <property type="entry name" value="Dimeric alpha+beta barrel"/>
    <property type="match status" value="1"/>
</dbReference>
<dbReference type="PANTHER" id="PTHR33336">
    <property type="entry name" value="QUINOL MONOOXYGENASE YGIN-RELATED"/>
    <property type="match status" value="1"/>
</dbReference>
<dbReference type="InterPro" id="IPR011008">
    <property type="entry name" value="Dimeric_a/b-barrel"/>
</dbReference>
<sequence>MTDTLTLIARLTAKPDRAEMLGEALQSLVSPTRAESGSIDYHLHRDNDDPTVWILYENWRSRADLDAHFQQPYTKAVMARFPDLLARDMELTFCTMTPPRP</sequence>
<dbReference type="Proteomes" id="UP000386575">
    <property type="component" value="Unassembled WGS sequence"/>
</dbReference>
<accession>A0A6A1TL16</accession>